<name>A0AA85JM60_TRIRE</name>
<comment type="catalytic activity">
    <reaction evidence="10">
        <text>guanosine + phosphate = alpha-D-ribose 1-phosphate + guanine</text>
        <dbReference type="Rhea" id="RHEA:13233"/>
        <dbReference type="ChEBI" id="CHEBI:16235"/>
        <dbReference type="ChEBI" id="CHEBI:16750"/>
        <dbReference type="ChEBI" id="CHEBI:43474"/>
        <dbReference type="ChEBI" id="CHEBI:57720"/>
        <dbReference type="EC" id="2.4.2.1"/>
    </reaction>
</comment>
<comment type="catalytic activity">
    <reaction evidence="8">
        <text>2'-deoxyguanosine + phosphate = 2-deoxy-alpha-D-ribose 1-phosphate + guanine</text>
        <dbReference type="Rhea" id="RHEA:27738"/>
        <dbReference type="ChEBI" id="CHEBI:16235"/>
        <dbReference type="ChEBI" id="CHEBI:17172"/>
        <dbReference type="ChEBI" id="CHEBI:43474"/>
        <dbReference type="ChEBI" id="CHEBI:57259"/>
        <dbReference type="EC" id="2.4.2.1"/>
    </reaction>
</comment>
<dbReference type="GO" id="GO:0005737">
    <property type="term" value="C:cytoplasm"/>
    <property type="evidence" value="ECO:0007669"/>
    <property type="project" value="TreeGrafter"/>
</dbReference>
<dbReference type="InterPro" id="IPR035994">
    <property type="entry name" value="Nucleoside_phosphorylase_sf"/>
</dbReference>
<dbReference type="PANTHER" id="PTHR11904:SF9">
    <property type="entry name" value="PURINE NUCLEOSIDE PHOSPHORYLASE-RELATED"/>
    <property type="match status" value="1"/>
</dbReference>
<comment type="catalytic activity">
    <reaction evidence="9">
        <text>2'-deoxyinosine + phosphate = 2-deoxy-alpha-D-ribose 1-phosphate + hypoxanthine</text>
        <dbReference type="Rhea" id="RHEA:27750"/>
        <dbReference type="ChEBI" id="CHEBI:17368"/>
        <dbReference type="ChEBI" id="CHEBI:28997"/>
        <dbReference type="ChEBI" id="CHEBI:43474"/>
        <dbReference type="ChEBI" id="CHEBI:57259"/>
        <dbReference type="EC" id="2.4.2.1"/>
    </reaction>
</comment>
<evidence type="ECO:0000256" key="5">
    <source>
        <dbReference type="ARBA" id="ARBA00022676"/>
    </source>
</evidence>
<evidence type="ECO:0000256" key="11">
    <source>
        <dbReference type="ARBA" id="ARBA00031036"/>
    </source>
</evidence>
<dbReference type="NCBIfam" id="TIGR01700">
    <property type="entry name" value="PNPH"/>
    <property type="match status" value="1"/>
</dbReference>
<dbReference type="EC" id="2.4.2.1" evidence="3"/>
<evidence type="ECO:0000256" key="8">
    <source>
        <dbReference type="ARBA" id="ARBA00023929"/>
    </source>
</evidence>
<evidence type="ECO:0000256" key="10">
    <source>
        <dbReference type="ARBA" id="ARBA00023970"/>
    </source>
</evidence>
<dbReference type="InterPro" id="IPR011268">
    <property type="entry name" value="Purine_phosphorylase"/>
</dbReference>
<evidence type="ECO:0000256" key="2">
    <source>
        <dbReference type="ARBA" id="ARBA00006751"/>
    </source>
</evidence>
<evidence type="ECO:0000256" key="4">
    <source>
        <dbReference type="ARBA" id="ARBA00013834"/>
    </source>
</evidence>
<dbReference type="GO" id="GO:0009116">
    <property type="term" value="P:nucleoside metabolic process"/>
    <property type="evidence" value="ECO:0007669"/>
    <property type="project" value="InterPro"/>
</dbReference>
<dbReference type="CDD" id="cd09009">
    <property type="entry name" value="PNP-EcPNPII_like"/>
    <property type="match status" value="1"/>
</dbReference>
<proteinExistence type="inferred from homology"/>
<dbReference type="WBParaSite" id="TREG1_4480.1">
    <property type="protein sequence ID" value="TREG1_4480.1"/>
    <property type="gene ID" value="TREG1_4480"/>
</dbReference>
<evidence type="ECO:0000256" key="9">
    <source>
        <dbReference type="ARBA" id="ARBA00023950"/>
    </source>
</evidence>
<evidence type="ECO:0000313" key="14">
    <source>
        <dbReference type="Proteomes" id="UP000050795"/>
    </source>
</evidence>
<comment type="catalytic activity">
    <reaction evidence="7">
        <text>inosine + phosphate = alpha-D-ribose 1-phosphate + hypoxanthine</text>
        <dbReference type="Rhea" id="RHEA:27646"/>
        <dbReference type="ChEBI" id="CHEBI:17368"/>
        <dbReference type="ChEBI" id="CHEBI:17596"/>
        <dbReference type="ChEBI" id="CHEBI:43474"/>
        <dbReference type="ChEBI" id="CHEBI:57720"/>
        <dbReference type="EC" id="2.4.2.1"/>
    </reaction>
</comment>
<feature type="domain" description="Nucleoside phosphorylase" evidence="13">
    <location>
        <begin position="83"/>
        <end position="335"/>
    </location>
</feature>
<comment type="pathway">
    <text evidence="1">Purine metabolism; purine nucleoside salvage.</text>
</comment>
<dbReference type="FunFam" id="3.40.50.1580:FF:000004">
    <property type="entry name" value="Purine nucleoside phosphorylase"/>
    <property type="match status" value="1"/>
</dbReference>
<evidence type="ECO:0000256" key="7">
    <source>
        <dbReference type="ARBA" id="ARBA00023918"/>
    </source>
</evidence>
<protein>
    <recommendedName>
        <fullName evidence="4">Purine nucleoside phosphorylase</fullName>
        <ecNumber evidence="3">2.4.2.1</ecNumber>
    </recommendedName>
    <alternativeName>
        <fullName evidence="12">Inosine phosphorylase</fullName>
    </alternativeName>
    <alternativeName>
        <fullName evidence="11">Inosine-guanosine phosphorylase</fullName>
    </alternativeName>
</protein>
<reference evidence="14" key="1">
    <citation type="submission" date="2022-06" db="EMBL/GenBank/DDBJ databases">
        <authorList>
            <person name="Berger JAMES D."/>
            <person name="Berger JAMES D."/>
        </authorList>
    </citation>
    <scope>NUCLEOTIDE SEQUENCE [LARGE SCALE GENOMIC DNA]</scope>
</reference>
<dbReference type="SUPFAM" id="SSF53167">
    <property type="entry name" value="Purine and uridine phosphorylases"/>
    <property type="match status" value="1"/>
</dbReference>
<keyword evidence="14" id="KW-1185">Reference proteome</keyword>
<dbReference type="AlphaFoldDB" id="A0AA85JM60"/>
<evidence type="ECO:0000256" key="12">
    <source>
        <dbReference type="ARBA" id="ARBA00033072"/>
    </source>
</evidence>
<accession>A0AA85JM60</accession>
<dbReference type="GO" id="GO:0004731">
    <property type="term" value="F:purine-nucleoside phosphorylase activity"/>
    <property type="evidence" value="ECO:0007669"/>
    <property type="project" value="UniProtKB-EC"/>
</dbReference>
<evidence type="ECO:0000313" key="15">
    <source>
        <dbReference type="WBParaSite" id="TREG1_4480.1"/>
    </source>
</evidence>
<dbReference type="Gene3D" id="3.40.50.1580">
    <property type="entry name" value="Nucleoside phosphorylase domain"/>
    <property type="match status" value="1"/>
</dbReference>
<keyword evidence="5" id="KW-0328">Glycosyltransferase</keyword>
<evidence type="ECO:0000256" key="3">
    <source>
        <dbReference type="ARBA" id="ARBA00011886"/>
    </source>
</evidence>
<sequence>MKLNFYLYYSSLSLRHSIVNLFIYTNILRSLCVYIRNNNVLLLHVTTTDTADSPAMSQPNTASYENAIKAAEHIKKQIRIVPEIGIICGSGLGNLADGIEDKTVIRYEDIPNFLRTSVVGHAGNLVFGKLGKRKVVAMQGRFHMYEGYSKEQIALPIRVLKFLGVKVLIVSNACGGLNRGFKCGDFMVIKDHISLPGLALNNVLMGSNEEKFGPRFLATSNAYSSEIRKLAIQLAEKMNIRHLVHEGVYAFTGGPTYESPAECKMLLAMGADVAGMSTVPEVLIARHCGMTVFAVSLVTNVCILDVESKAIANHEEVIAIAKKSADILQSWIKEIISNVSIDN</sequence>
<organism evidence="14 15">
    <name type="scientific">Trichobilharzia regenti</name>
    <name type="common">Nasal bird schistosome</name>
    <dbReference type="NCBI Taxonomy" id="157069"/>
    <lineage>
        <taxon>Eukaryota</taxon>
        <taxon>Metazoa</taxon>
        <taxon>Spiralia</taxon>
        <taxon>Lophotrochozoa</taxon>
        <taxon>Platyhelminthes</taxon>
        <taxon>Trematoda</taxon>
        <taxon>Digenea</taxon>
        <taxon>Strigeidida</taxon>
        <taxon>Schistosomatoidea</taxon>
        <taxon>Schistosomatidae</taxon>
        <taxon>Trichobilharzia</taxon>
    </lineage>
</organism>
<dbReference type="InterPro" id="IPR011270">
    <property type="entry name" value="Pur_Nuc_Pase_Ino/Guo-sp"/>
</dbReference>
<dbReference type="Pfam" id="PF01048">
    <property type="entry name" value="PNP_UDP_1"/>
    <property type="match status" value="1"/>
</dbReference>
<keyword evidence="6" id="KW-0808">Transferase</keyword>
<evidence type="ECO:0000259" key="13">
    <source>
        <dbReference type="Pfam" id="PF01048"/>
    </source>
</evidence>
<comment type="similarity">
    <text evidence="2">Belongs to the PNP/MTAP phosphorylase family.</text>
</comment>
<dbReference type="InterPro" id="IPR000845">
    <property type="entry name" value="Nucleoside_phosphorylase_d"/>
</dbReference>
<evidence type="ECO:0000256" key="1">
    <source>
        <dbReference type="ARBA" id="ARBA00005058"/>
    </source>
</evidence>
<dbReference type="NCBIfam" id="NF006054">
    <property type="entry name" value="PRK08202.1"/>
    <property type="match status" value="1"/>
</dbReference>
<evidence type="ECO:0000256" key="6">
    <source>
        <dbReference type="ARBA" id="ARBA00022679"/>
    </source>
</evidence>
<dbReference type="NCBIfam" id="TIGR01697">
    <property type="entry name" value="PNPH-PUNA-XAPA"/>
    <property type="match status" value="1"/>
</dbReference>
<reference evidence="15" key="2">
    <citation type="submission" date="2023-11" db="UniProtKB">
        <authorList>
            <consortium name="WormBaseParasite"/>
        </authorList>
    </citation>
    <scope>IDENTIFICATION</scope>
</reference>
<dbReference type="Proteomes" id="UP000050795">
    <property type="component" value="Unassembled WGS sequence"/>
</dbReference>
<dbReference type="PANTHER" id="PTHR11904">
    <property type="entry name" value="METHYLTHIOADENOSINE/PURINE NUCLEOSIDE PHOSPHORYLASE"/>
    <property type="match status" value="1"/>
</dbReference>